<feature type="domain" description="Metallo-beta-lactamase" evidence="1">
    <location>
        <begin position="56"/>
        <end position="244"/>
    </location>
</feature>
<name>A0A285EI08_9ACTN</name>
<dbReference type="Pfam" id="PF12706">
    <property type="entry name" value="Lactamase_B_2"/>
    <property type="match status" value="1"/>
</dbReference>
<dbReference type="AlphaFoldDB" id="A0A285EI08"/>
<protein>
    <submittedName>
        <fullName evidence="2">L-ascorbate metabolism protein UlaG, beta-lactamase superfamily</fullName>
    </submittedName>
</protein>
<dbReference type="OrthoDB" id="9789133at2"/>
<sequence length="304" mass="32316">MINAGWGERFGGWIRVFPEGFSRSRNVVGGVDTGRVGNPELHFLGHSTVRVELAGHTVLTDPLLTPRVGPLRRVVPAPDPSTWAGVDLVLISHLHGDHLHLPSLRLLGPDVRIAVPRGAGEWLRARGFRHVVEVLPGEGFTHGALHVTAVPAHHTGHRWGPRLTHGPDTRAVGHLVEGAGQTLYVSGDTGLFDEMHLLGERGLDVALLPVWGWGPTLGPGHLDPDGAAEATARLRPRVAVPVHWGTLALPGHRVLPGLRGRMRPLLTEPPRAFAAAVRALGLATHVAVTEPGQPVVLAAPTGTA</sequence>
<dbReference type="EMBL" id="OBDO01000012">
    <property type="protein sequence ID" value="SNX98759.1"/>
    <property type="molecule type" value="Genomic_DNA"/>
</dbReference>
<dbReference type="Proteomes" id="UP000219514">
    <property type="component" value="Unassembled WGS sequence"/>
</dbReference>
<keyword evidence="3" id="KW-1185">Reference proteome</keyword>
<dbReference type="InterPro" id="IPR050114">
    <property type="entry name" value="UPF0173_UPF0282_UlaG_hydrolase"/>
</dbReference>
<evidence type="ECO:0000313" key="3">
    <source>
        <dbReference type="Proteomes" id="UP000219514"/>
    </source>
</evidence>
<evidence type="ECO:0000313" key="2">
    <source>
        <dbReference type="EMBL" id="SNX98759.1"/>
    </source>
</evidence>
<reference evidence="2 3" key="1">
    <citation type="submission" date="2017-09" db="EMBL/GenBank/DDBJ databases">
        <authorList>
            <person name="Ehlers B."/>
            <person name="Leendertz F.H."/>
        </authorList>
    </citation>
    <scope>NUCLEOTIDE SEQUENCE [LARGE SCALE GENOMIC DNA]</scope>
    <source>
        <strain evidence="2 3">DSM 46844</strain>
    </source>
</reference>
<organism evidence="2 3">
    <name type="scientific">Geodermatophilus sabuli</name>
    <dbReference type="NCBI Taxonomy" id="1564158"/>
    <lineage>
        <taxon>Bacteria</taxon>
        <taxon>Bacillati</taxon>
        <taxon>Actinomycetota</taxon>
        <taxon>Actinomycetes</taxon>
        <taxon>Geodermatophilales</taxon>
        <taxon>Geodermatophilaceae</taxon>
        <taxon>Geodermatophilus</taxon>
    </lineage>
</organism>
<dbReference type="InterPro" id="IPR001279">
    <property type="entry name" value="Metallo-B-lactamas"/>
</dbReference>
<dbReference type="SUPFAM" id="SSF56281">
    <property type="entry name" value="Metallo-hydrolase/oxidoreductase"/>
    <property type="match status" value="1"/>
</dbReference>
<dbReference type="PANTHER" id="PTHR43546:SF3">
    <property type="entry name" value="UPF0173 METAL-DEPENDENT HYDROLASE MJ1163"/>
    <property type="match status" value="1"/>
</dbReference>
<gene>
    <name evidence="2" type="ORF">SAMN06893097_11254</name>
</gene>
<dbReference type="Gene3D" id="3.60.15.10">
    <property type="entry name" value="Ribonuclease Z/Hydroxyacylglutathione hydrolase-like"/>
    <property type="match status" value="1"/>
</dbReference>
<proteinExistence type="predicted"/>
<dbReference type="PANTHER" id="PTHR43546">
    <property type="entry name" value="UPF0173 METAL-DEPENDENT HYDROLASE MJ1163-RELATED"/>
    <property type="match status" value="1"/>
</dbReference>
<accession>A0A285EI08</accession>
<evidence type="ECO:0000259" key="1">
    <source>
        <dbReference type="Pfam" id="PF12706"/>
    </source>
</evidence>
<dbReference type="InterPro" id="IPR036866">
    <property type="entry name" value="RibonucZ/Hydroxyglut_hydro"/>
</dbReference>